<evidence type="ECO:0000313" key="1">
    <source>
        <dbReference type="EMBL" id="MCL7029610.1"/>
    </source>
</evidence>
<dbReference type="Proteomes" id="UP001177140">
    <property type="component" value="Unassembled WGS sequence"/>
</dbReference>
<name>A0AA41S6T9_PAPNU</name>
<comment type="caution">
    <text evidence="1">The sequence shown here is derived from an EMBL/GenBank/DDBJ whole genome shotgun (WGS) entry which is preliminary data.</text>
</comment>
<keyword evidence="2" id="KW-1185">Reference proteome</keyword>
<dbReference type="InterPro" id="IPR031106">
    <property type="entry name" value="C/EBP"/>
</dbReference>
<organism evidence="1 2">
    <name type="scientific">Papaver nudicaule</name>
    <name type="common">Iceland poppy</name>
    <dbReference type="NCBI Taxonomy" id="74823"/>
    <lineage>
        <taxon>Eukaryota</taxon>
        <taxon>Viridiplantae</taxon>
        <taxon>Streptophyta</taxon>
        <taxon>Embryophyta</taxon>
        <taxon>Tracheophyta</taxon>
        <taxon>Spermatophyta</taxon>
        <taxon>Magnoliopsida</taxon>
        <taxon>Ranunculales</taxon>
        <taxon>Papaveraceae</taxon>
        <taxon>Papaveroideae</taxon>
        <taxon>Papaver</taxon>
    </lineage>
</organism>
<reference evidence="1" key="1">
    <citation type="submission" date="2022-03" db="EMBL/GenBank/DDBJ databases">
        <title>A functionally conserved STORR gene fusion in Papaver species that diverged 16.8 million years ago.</title>
        <authorList>
            <person name="Catania T."/>
        </authorList>
    </citation>
    <scope>NUCLEOTIDE SEQUENCE</scope>
    <source>
        <strain evidence="1">S-191538</strain>
    </source>
</reference>
<evidence type="ECO:0000313" key="2">
    <source>
        <dbReference type="Proteomes" id="UP001177140"/>
    </source>
</evidence>
<accession>A0AA41S6T9</accession>
<protein>
    <recommendedName>
        <fullName evidence="3">BZIP domain-containing protein</fullName>
    </recommendedName>
</protein>
<dbReference type="GO" id="GO:0000981">
    <property type="term" value="F:DNA-binding transcription factor activity, RNA polymerase II-specific"/>
    <property type="evidence" value="ECO:0007669"/>
    <property type="project" value="TreeGrafter"/>
</dbReference>
<dbReference type="CDD" id="cd14686">
    <property type="entry name" value="bZIP"/>
    <property type="match status" value="1"/>
</dbReference>
<dbReference type="PANTHER" id="PTHR23334">
    <property type="entry name" value="CCAAT/ENHANCER BINDING PROTEIN"/>
    <property type="match status" value="1"/>
</dbReference>
<gene>
    <name evidence="1" type="ORF">MKW94_011182</name>
</gene>
<dbReference type="PANTHER" id="PTHR23334:SF49">
    <property type="entry name" value="BASIC LEUCINE ZIPPER 23"/>
    <property type="match status" value="1"/>
</dbReference>
<dbReference type="AlphaFoldDB" id="A0AA41S6T9"/>
<dbReference type="EMBL" id="JAJJMA010092026">
    <property type="protein sequence ID" value="MCL7029610.1"/>
    <property type="molecule type" value="Genomic_DNA"/>
</dbReference>
<sequence>MDDRKLEILNQALKNMEHQLMSSCATDCFFYDILDDTHASIHTNKPEQGVPQNPELAHSPNYVHFGTRTLPVEEKSTTEDTDESSVRRYRERKKARQAAVEDELIKMRIVNQKLLKRLQGIIALEQQVARFKCLLVEIRGRIKGQLGSFPYQNPTNGMGVIPQNMPQPSSPVGAYVHGAPVRPPIYTGSGNNSGCKEFLEVVQANVRLNTNLNTSTAAKTRKGRA</sequence>
<evidence type="ECO:0008006" key="3">
    <source>
        <dbReference type="Google" id="ProtNLM"/>
    </source>
</evidence>
<dbReference type="GO" id="GO:0006351">
    <property type="term" value="P:DNA-templated transcription"/>
    <property type="evidence" value="ECO:0007669"/>
    <property type="project" value="InterPro"/>
</dbReference>
<proteinExistence type="predicted"/>
<dbReference type="GO" id="GO:0000978">
    <property type="term" value="F:RNA polymerase II cis-regulatory region sequence-specific DNA binding"/>
    <property type="evidence" value="ECO:0007669"/>
    <property type="project" value="TreeGrafter"/>
</dbReference>